<keyword evidence="1" id="KW-0547">Nucleotide-binding</keyword>
<dbReference type="RefSeq" id="WP_141861299.1">
    <property type="nucleotide sequence ID" value="NZ_BAAAKA010000010.1"/>
</dbReference>
<evidence type="ECO:0000256" key="2">
    <source>
        <dbReference type="ARBA" id="ARBA00022840"/>
    </source>
</evidence>
<dbReference type="GO" id="GO:0005524">
    <property type="term" value="F:ATP binding"/>
    <property type="evidence" value="ECO:0007669"/>
    <property type="project" value="UniProtKB-KW"/>
</dbReference>
<evidence type="ECO:0000313" key="3">
    <source>
        <dbReference type="EMBL" id="TQJ06801.1"/>
    </source>
</evidence>
<reference evidence="3 4" key="1">
    <citation type="submission" date="2019-06" db="EMBL/GenBank/DDBJ databases">
        <title>Sequencing the genomes of 1000 actinobacteria strains.</title>
        <authorList>
            <person name="Klenk H.-P."/>
        </authorList>
    </citation>
    <scope>NUCLEOTIDE SEQUENCE [LARGE SCALE GENOMIC DNA]</scope>
    <source>
        <strain evidence="3 4">DSM 17305</strain>
    </source>
</reference>
<dbReference type="AlphaFoldDB" id="A0A542DUK5"/>
<accession>A0A542DUK5</accession>
<evidence type="ECO:0000313" key="4">
    <source>
        <dbReference type="Proteomes" id="UP000316298"/>
    </source>
</evidence>
<dbReference type="Pfam" id="PF03969">
    <property type="entry name" value="AFG1_ATPase"/>
    <property type="match status" value="2"/>
</dbReference>
<dbReference type="PANTHER" id="PTHR12169">
    <property type="entry name" value="ATPASE N2B"/>
    <property type="match status" value="1"/>
</dbReference>
<dbReference type="OrthoDB" id="9774491at2"/>
<keyword evidence="2" id="KW-0067">ATP-binding</keyword>
<dbReference type="GO" id="GO:0051301">
    <property type="term" value="P:cell division"/>
    <property type="evidence" value="ECO:0007669"/>
    <property type="project" value="UniProtKB-KW"/>
</dbReference>
<dbReference type="SUPFAM" id="SSF52540">
    <property type="entry name" value="P-loop containing nucleoside triphosphate hydrolases"/>
    <property type="match status" value="1"/>
</dbReference>
<keyword evidence="3" id="KW-0131">Cell cycle</keyword>
<comment type="caution">
    <text evidence="3">The sequence shown here is derived from an EMBL/GenBank/DDBJ whole genome shotgun (WGS) entry which is preliminary data.</text>
</comment>
<gene>
    <name evidence="3" type="ORF">FB475_6477</name>
</gene>
<dbReference type="Gene3D" id="3.40.50.300">
    <property type="entry name" value="P-loop containing nucleotide triphosphate hydrolases"/>
    <property type="match status" value="1"/>
</dbReference>
<name>A0A542DUK5_9ACTN</name>
<dbReference type="Proteomes" id="UP000316298">
    <property type="component" value="Unassembled WGS sequence"/>
</dbReference>
<dbReference type="GO" id="GO:0016887">
    <property type="term" value="F:ATP hydrolysis activity"/>
    <property type="evidence" value="ECO:0007669"/>
    <property type="project" value="InterPro"/>
</dbReference>
<dbReference type="GO" id="GO:0005737">
    <property type="term" value="C:cytoplasm"/>
    <property type="evidence" value="ECO:0007669"/>
    <property type="project" value="TreeGrafter"/>
</dbReference>
<organism evidence="3 4">
    <name type="scientific">Kribbella jejuensis</name>
    <dbReference type="NCBI Taxonomy" id="236068"/>
    <lineage>
        <taxon>Bacteria</taxon>
        <taxon>Bacillati</taxon>
        <taxon>Actinomycetota</taxon>
        <taxon>Actinomycetes</taxon>
        <taxon>Propionibacteriales</taxon>
        <taxon>Kribbellaceae</taxon>
        <taxon>Kribbella</taxon>
    </lineage>
</organism>
<protein>
    <submittedName>
        <fullName evidence="3">Cell division protein ZapE</fullName>
    </submittedName>
</protein>
<dbReference type="NCBIfam" id="NF040713">
    <property type="entry name" value="ZapE"/>
    <property type="match status" value="1"/>
</dbReference>
<keyword evidence="4" id="KW-1185">Reference proteome</keyword>
<keyword evidence="3" id="KW-0132">Cell division</keyword>
<dbReference type="PANTHER" id="PTHR12169:SF6">
    <property type="entry name" value="AFG1-LIKE ATPASE"/>
    <property type="match status" value="1"/>
</dbReference>
<dbReference type="EMBL" id="VFMM01000003">
    <property type="protein sequence ID" value="TQJ06801.1"/>
    <property type="molecule type" value="Genomic_DNA"/>
</dbReference>
<dbReference type="InterPro" id="IPR005654">
    <property type="entry name" value="ATPase_AFG1-like"/>
</dbReference>
<evidence type="ECO:0000256" key="1">
    <source>
        <dbReference type="ARBA" id="ARBA00022741"/>
    </source>
</evidence>
<sequence>MVVRLSEQWPEVSPDRLLSECVPPPRFADVRFATYRPNPGEPTQSEALTVLQDRATHLAAPRRSPSFWSRFRASSPVAGKPGIYLDGGFGVGKTHLLASLWHEAAAPKMYCTFVELTNLVGALGLRTAVEKLSSYRLICIDEFELDDPGDTMLISRLLGQLFNAGVEIAATSNTLPDKLGEGRFQAIDFLREIQALAARFDVRRIDGPDYRHRGLPTAPDPWPDEKVEQEAAVRPNASCDHFVDLHRHLAELHPSKYGALLDGIETVAITDLRPLTDENIALRLVVLADRMYDRNLPLLAGGVPLDQLFSKDMLKGGFRKKYLRALSRLIALARAA</sequence>
<proteinExistence type="predicted"/>
<dbReference type="InterPro" id="IPR027417">
    <property type="entry name" value="P-loop_NTPase"/>
</dbReference>